<protein>
    <submittedName>
        <fullName evidence="1">Uncharacterized protein</fullName>
    </submittedName>
</protein>
<proteinExistence type="predicted"/>
<gene>
    <name evidence="1" type="ORF">QFF56_00145</name>
</gene>
<sequence length="221" mass="25310">MKVKDFVVAFLTEQNINGMAVNLIGNLGKTLRSAQTRYPEYNNLFYDKRLWTGKRDITSCMSYPVTKLEGLYVTANTDKTANEQLVQIFKTKLLQLKKELAELPEERPERLLFTGINALFKRPTIFVETRDELYLMLEDKFQASEKVMLARFDFFNLGIFSYKDVAYYELVTATGTELSGSQLEKHDLTVILGQLLAFMTIAGITQADYAAMSAYFSMSNY</sequence>
<dbReference type="AlphaFoldDB" id="A0AAJ6FPL5"/>
<dbReference type="Proteomes" id="UP001238155">
    <property type="component" value="Chromosome"/>
</dbReference>
<name>A0AAJ6FPL5_9LACO</name>
<evidence type="ECO:0000313" key="2">
    <source>
        <dbReference type="Proteomes" id="UP001238155"/>
    </source>
</evidence>
<dbReference type="RefSeq" id="WP_283534696.1">
    <property type="nucleotide sequence ID" value="NZ_CP123751.1"/>
</dbReference>
<dbReference type="EMBL" id="CP123751">
    <property type="protein sequence ID" value="WHQ80189.1"/>
    <property type="molecule type" value="Genomic_DNA"/>
</dbReference>
<organism evidence="1 2">
    <name type="scientific">Ligilactobacillus animalis</name>
    <dbReference type="NCBI Taxonomy" id="1605"/>
    <lineage>
        <taxon>Bacteria</taxon>
        <taxon>Bacillati</taxon>
        <taxon>Bacillota</taxon>
        <taxon>Bacilli</taxon>
        <taxon>Lactobacillales</taxon>
        <taxon>Lactobacillaceae</taxon>
        <taxon>Ligilactobacillus</taxon>
    </lineage>
</organism>
<reference evidence="1" key="1">
    <citation type="submission" date="2023-04" db="EMBL/GenBank/DDBJ databases">
        <title>Four porcine-derived lactic acid bacteria strains analyses and their evaluation as potential probiotics based on genomics.</title>
        <authorList>
            <person name="Niu D."/>
        </authorList>
    </citation>
    <scope>NUCLEOTIDE SEQUENCE</scope>
    <source>
        <strain evidence="1">ZSB1</strain>
    </source>
</reference>
<evidence type="ECO:0000313" key="1">
    <source>
        <dbReference type="EMBL" id="WHQ80189.1"/>
    </source>
</evidence>
<accession>A0AAJ6FPL5</accession>